<comment type="subcellular location">
    <subcellularLocation>
        <location evidence="1">Nucleus</location>
    </subcellularLocation>
</comment>
<dbReference type="Pfam" id="PF23593">
    <property type="entry name" value="HEAT_ATR"/>
    <property type="match status" value="1"/>
</dbReference>
<evidence type="ECO:0000313" key="21">
    <source>
        <dbReference type="Proteomes" id="UP000234275"/>
    </source>
</evidence>
<dbReference type="GO" id="GO:0031931">
    <property type="term" value="C:TORC1 complex"/>
    <property type="evidence" value="ECO:0007669"/>
    <property type="project" value="TreeGrafter"/>
</dbReference>
<evidence type="ECO:0000259" key="17">
    <source>
        <dbReference type="PROSITE" id="PS50805"/>
    </source>
</evidence>
<evidence type="ECO:0000256" key="9">
    <source>
        <dbReference type="ARBA" id="ARBA00022840"/>
    </source>
</evidence>
<dbReference type="RefSeq" id="XP_024706154.1">
    <property type="nucleotide sequence ID" value="XM_024845587.1"/>
</dbReference>
<dbReference type="CDD" id="cd05169">
    <property type="entry name" value="PIKKc_TOR"/>
    <property type="match status" value="1"/>
</dbReference>
<dbReference type="InterPro" id="IPR001909">
    <property type="entry name" value="KRAB"/>
</dbReference>
<dbReference type="Pfam" id="PF08771">
    <property type="entry name" value="FRB_dom"/>
    <property type="match status" value="1"/>
</dbReference>
<evidence type="ECO:0000256" key="6">
    <source>
        <dbReference type="ARBA" id="ARBA00022737"/>
    </source>
</evidence>
<dbReference type="InterPro" id="IPR057564">
    <property type="entry name" value="HEAT_ATR"/>
</dbReference>
<keyword evidence="21" id="KW-1185">Reference proteome</keyword>
<dbReference type="Pfam" id="PF11865">
    <property type="entry name" value="mTOR_dom"/>
    <property type="match status" value="1"/>
</dbReference>
<evidence type="ECO:0000256" key="13">
    <source>
        <dbReference type="ARBA" id="ARBA00048679"/>
    </source>
</evidence>
<evidence type="ECO:0000256" key="15">
    <source>
        <dbReference type="RuleBase" id="RU364109"/>
    </source>
</evidence>
<dbReference type="PROSITE" id="PS50805">
    <property type="entry name" value="KRAB"/>
    <property type="match status" value="1"/>
</dbReference>
<dbReference type="GO" id="GO:0005737">
    <property type="term" value="C:cytoplasm"/>
    <property type="evidence" value="ECO:0007669"/>
    <property type="project" value="TreeGrafter"/>
</dbReference>
<evidence type="ECO:0000256" key="11">
    <source>
        <dbReference type="ARBA" id="ARBA00025079"/>
    </source>
</evidence>
<comment type="function">
    <text evidence="11">Serine/threonine protein kinase which activates checkpoint signaling upon genotoxic stresses such as ionizing radiation (IR), ultraviolet light (UV), or DNA replication stalling, thereby acting as a DNA damage sensor. Recognizes the substrate consensus sequence [ST]-Q. Phosphorylates histone H2A to form H2AS128ph (gamma-H2A) at sites of DNA damage, involved in the regulation of DNA damage response mechanism. Required for the control of telomere length and genome stability.</text>
</comment>
<dbReference type="SMART" id="SM00146">
    <property type="entry name" value="PI3Kc"/>
    <property type="match status" value="1"/>
</dbReference>
<reference evidence="20 21" key="1">
    <citation type="submission" date="2016-12" db="EMBL/GenBank/DDBJ databases">
        <title>The genomes of Aspergillus section Nigri reveals drivers in fungal speciation.</title>
        <authorList>
            <consortium name="DOE Joint Genome Institute"/>
            <person name="Vesth T.C."/>
            <person name="Nybo J."/>
            <person name="Theobald S."/>
            <person name="Brandl J."/>
            <person name="Frisvad J.C."/>
            <person name="Nielsen K.F."/>
            <person name="Lyhne E.K."/>
            <person name="Kogle M.E."/>
            <person name="Kuo A."/>
            <person name="Riley R."/>
            <person name="Clum A."/>
            <person name="Nolan M."/>
            <person name="Lipzen A."/>
            <person name="Salamov A."/>
            <person name="Henrissat B."/>
            <person name="Wiebenga A."/>
            <person name="De Vries R.P."/>
            <person name="Grigoriev I.V."/>
            <person name="Mortensen U.H."/>
            <person name="Andersen M.R."/>
            <person name="Baker S.E."/>
        </authorList>
    </citation>
    <scope>NUCLEOTIDE SEQUENCE [LARGE SCALE GENOMIC DNA]</scope>
    <source>
        <strain evidence="20 21">IBT 23096</strain>
    </source>
</reference>
<comment type="catalytic activity">
    <reaction evidence="13">
        <text>L-seryl-[protein] + ATP = O-phospho-L-seryl-[protein] + ADP + H(+)</text>
        <dbReference type="Rhea" id="RHEA:17989"/>
        <dbReference type="Rhea" id="RHEA-COMP:9863"/>
        <dbReference type="Rhea" id="RHEA-COMP:11604"/>
        <dbReference type="ChEBI" id="CHEBI:15378"/>
        <dbReference type="ChEBI" id="CHEBI:29999"/>
        <dbReference type="ChEBI" id="CHEBI:30616"/>
        <dbReference type="ChEBI" id="CHEBI:83421"/>
        <dbReference type="ChEBI" id="CHEBI:456216"/>
        <dbReference type="EC" id="2.7.11.1"/>
    </reaction>
</comment>
<evidence type="ECO:0000256" key="14">
    <source>
        <dbReference type="PROSITE-ProRule" id="PRU00259"/>
    </source>
</evidence>
<dbReference type="InterPro" id="IPR057546">
    <property type="entry name" value="HEAT_GCN1"/>
</dbReference>
<comment type="caution">
    <text evidence="20">The sequence shown here is derived from an EMBL/GenBank/DDBJ whole genome shotgun (WGS) entry which is preliminary data.</text>
</comment>
<dbReference type="STRING" id="1392250.A0A2I2GDA5"/>
<dbReference type="InterPro" id="IPR003151">
    <property type="entry name" value="PIK-rel_kinase_FAT"/>
</dbReference>
<dbReference type="PROSITE" id="PS00916">
    <property type="entry name" value="PI3_4_KINASE_2"/>
    <property type="match status" value="1"/>
</dbReference>
<dbReference type="Gene3D" id="1.10.1070.11">
    <property type="entry name" value="Phosphatidylinositol 3-/4-kinase, catalytic domain"/>
    <property type="match status" value="1"/>
</dbReference>
<keyword evidence="5 15" id="KW-0808">Transferase</keyword>
<dbReference type="FunFam" id="1.10.1070.11:FF:000029">
    <property type="entry name" value="Serine/threonine-protein kinase TOR"/>
    <property type="match status" value="1"/>
</dbReference>
<dbReference type="Pfam" id="PF02259">
    <property type="entry name" value="FAT"/>
    <property type="match status" value="1"/>
</dbReference>
<dbReference type="InterPro" id="IPR024585">
    <property type="entry name" value="mTOR_dom"/>
</dbReference>
<dbReference type="GO" id="GO:0005524">
    <property type="term" value="F:ATP binding"/>
    <property type="evidence" value="ECO:0007669"/>
    <property type="project" value="UniProtKB-KW"/>
</dbReference>
<accession>A0A2I2GDA5</accession>
<dbReference type="GO" id="GO:0031932">
    <property type="term" value="C:TORC2 complex"/>
    <property type="evidence" value="ECO:0007669"/>
    <property type="project" value="TreeGrafter"/>
</dbReference>
<evidence type="ECO:0000256" key="4">
    <source>
        <dbReference type="ARBA" id="ARBA00022527"/>
    </source>
</evidence>
<dbReference type="PROSITE" id="PS00915">
    <property type="entry name" value="PI3_4_KINASE_1"/>
    <property type="match status" value="1"/>
</dbReference>
<evidence type="ECO:0000259" key="18">
    <source>
        <dbReference type="PROSITE" id="PS51189"/>
    </source>
</evidence>
<dbReference type="VEuPathDB" id="FungiDB:P170DRAFT_381903"/>
<dbReference type="InterPro" id="IPR000403">
    <property type="entry name" value="PI3/4_kinase_cat_dom"/>
</dbReference>
<dbReference type="PANTHER" id="PTHR11139">
    <property type="entry name" value="ATAXIA TELANGIECTASIA MUTATED ATM -RELATED"/>
    <property type="match status" value="1"/>
</dbReference>
<dbReference type="InterPro" id="IPR016024">
    <property type="entry name" value="ARM-type_fold"/>
</dbReference>
<dbReference type="InterPro" id="IPR011009">
    <property type="entry name" value="Kinase-like_dom_sf"/>
</dbReference>
<evidence type="ECO:0000256" key="10">
    <source>
        <dbReference type="ARBA" id="ARBA00023242"/>
    </source>
</evidence>
<dbReference type="Pfam" id="PF23271">
    <property type="entry name" value="HEAT_GCN1"/>
    <property type="match status" value="1"/>
</dbReference>
<dbReference type="EC" id="2.7.11.1" evidence="15"/>
<comment type="catalytic activity">
    <reaction evidence="12 15">
        <text>L-threonyl-[protein] + ATP = O-phospho-L-threonyl-[protein] + ADP + H(+)</text>
        <dbReference type="Rhea" id="RHEA:46608"/>
        <dbReference type="Rhea" id="RHEA-COMP:11060"/>
        <dbReference type="Rhea" id="RHEA-COMP:11605"/>
        <dbReference type="ChEBI" id="CHEBI:15378"/>
        <dbReference type="ChEBI" id="CHEBI:30013"/>
        <dbReference type="ChEBI" id="CHEBI:30616"/>
        <dbReference type="ChEBI" id="CHEBI:61977"/>
        <dbReference type="ChEBI" id="CHEBI:456216"/>
        <dbReference type="EC" id="2.7.11.1"/>
    </reaction>
</comment>
<dbReference type="PANTHER" id="PTHR11139:SF9">
    <property type="entry name" value="SERINE_THREONINE-PROTEIN KINASE MTOR"/>
    <property type="match status" value="1"/>
</dbReference>
<dbReference type="GO" id="GO:0004674">
    <property type="term" value="F:protein serine/threonine kinase activity"/>
    <property type="evidence" value="ECO:0007669"/>
    <property type="project" value="UniProtKB-KW"/>
</dbReference>
<dbReference type="OrthoDB" id="381190at2759"/>
<dbReference type="InterPro" id="IPR003152">
    <property type="entry name" value="FATC_dom"/>
</dbReference>
<dbReference type="InterPro" id="IPR014009">
    <property type="entry name" value="PIK_FAT"/>
</dbReference>
<dbReference type="FunFam" id="1.20.120.150:FF:000001">
    <property type="entry name" value="Serine/threonine-protein kinase TOR"/>
    <property type="match status" value="1"/>
</dbReference>
<evidence type="ECO:0000256" key="3">
    <source>
        <dbReference type="ARBA" id="ARBA00011370"/>
    </source>
</evidence>
<dbReference type="GO" id="GO:0005634">
    <property type="term" value="C:nucleus"/>
    <property type="evidence" value="ECO:0007669"/>
    <property type="project" value="TreeGrafter"/>
</dbReference>
<dbReference type="InterPro" id="IPR036940">
    <property type="entry name" value="PI3/4_kinase_cat_sf"/>
</dbReference>
<keyword evidence="10" id="KW-0539">Nucleus</keyword>
<evidence type="ECO:0000259" key="16">
    <source>
        <dbReference type="PROSITE" id="PS50290"/>
    </source>
</evidence>
<dbReference type="SMART" id="SM01345">
    <property type="entry name" value="Rapamycin_bind"/>
    <property type="match status" value="1"/>
</dbReference>
<evidence type="ECO:0000256" key="1">
    <source>
        <dbReference type="ARBA" id="ARBA00004123"/>
    </source>
</evidence>
<comment type="subunit">
    <text evidence="3">Associates with DNA double-strand breaks.</text>
</comment>
<evidence type="ECO:0000256" key="7">
    <source>
        <dbReference type="ARBA" id="ARBA00022741"/>
    </source>
</evidence>
<feature type="domain" description="PI3K/PI4K catalytic" evidence="16">
    <location>
        <begin position="1960"/>
        <end position="2271"/>
    </location>
</feature>
<evidence type="ECO:0000256" key="8">
    <source>
        <dbReference type="ARBA" id="ARBA00022777"/>
    </source>
</evidence>
<dbReference type="PROSITE" id="PS50176">
    <property type="entry name" value="ARM_REPEAT"/>
    <property type="match status" value="1"/>
</dbReference>
<keyword evidence="6" id="KW-0677">Repeat</keyword>
<feature type="domain" description="FAT" evidence="18">
    <location>
        <begin position="1232"/>
        <end position="1785"/>
    </location>
</feature>
<keyword evidence="8 15" id="KW-0418">Kinase</keyword>
<dbReference type="GO" id="GO:0016242">
    <property type="term" value="P:negative regulation of macroautophagy"/>
    <property type="evidence" value="ECO:0007669"/>
    <property type="project" value="TreeGrafter"/>
</dbReference>
<gene>
    <name evidence="20" type="ORF">P170DRAFT_381903</name>
</gene>
<dbReference type="InterPro" id="IPR009076">
    <property type="entry name" value="FRB_dom"/>
</dbReference>
<dbReference type="InterPro" id="IPR050517">
    <property type="entry name" value="DDR_Repair_Kinase"/>
</dbReference>
<dbReference type="Pfam" id="PF02260">
    <property type="entry name" value="FATC"/>
    <property type="match status" value="1"/>
</dbReference>
<evidence type="ECO:0000313" key="20">
    <source>
        <dbReference type="EMBL" id="PLB50852.1"/>
    </source>
</evidence>
<dbReference type="Gene3D" id="1.20.120.150">
    <property type="entry name" value="FKBP12-rapamycin binding domain"/>
    <property type="match status" value="1"/>
</dbReference>
<dbReference type="SUPFAM" id="SSF47212">
    <property type="entry name" value="FKBP12-rapamycin-binding domain of FKBP-rapamycin-associated protein (FRAP)"/>
    <property type="match status" value="1"/>
</dbReference>
<dbReference type="InterPro" id="IPR018936">
    <property type="entry name" value="PI3/4_kinase_CS"/>
</dbReference>
<dbReference type="Pfam" id="PF00454">
    <property type="entry name" value="PI3_PI4_kinase"/>
    <property type="match status" value="1"/>
</dbReference>
<dbReference type="SMART" id="SM01346">
    <property type="entry name" value="DUF3385"/>
    <property type="match status" value="1"/>
</dbReference>
<keyword evidence="7 15" id="KW-0547">Nucleotide-binding</keyword>
<dbReference type="Gene3D" id="3.30.1010.10">
    <property type="entry name" value="Phosphatidylinositol 3-kinase Catalytic Subunit, Chain A, domain 4"/>
    <property type="match status" value="1"/>
</dbReference>
<dbReference type="GO" id="GO:0106310">
    <property type="term" value="F:protein serine kinase activity"/>
    <property type="evidence" value="ECO:0007669"/>
    <property type="project" value="RHEA"/>
</dbReference>
<dbReference type="PROSITE" id="PS50290">
    <property type="entry name" value="PI3_4_KINASE_3"/>
    <property type="match status" value="1"/>
</dbReference>
<feature type="repeat" description="ARM" evidence="14">
    <location>
        <begin position="975"/>
        <end position="1005"/>
    </location>
</feature>
<feature type="domain" description="FATC" evidence="19">
    <location>
        <begin position="2315"/>
        <end position="2347"/>
    </location>
</feature>
<keyword evidence="4 15" id="KW-0723">Serine/threonine-protein kinase</keyword>
<dbReference type="InterPro" id="IPR036738">
    <property type="entry name" value="FRB_sf"/>
</dbReference>
<dbReference type="Pfam" id="PF25574">
    <property type="entry name" value="TPR_IMB1"/>
    <property type="match status" value="1"/>
</dbReference>
<dbReference type="InterPro" id="IPR000225">
    <property type="entry name" value="Armadillo"/>
</dbReference>
<evidence type="ECO:0000256" key="5">
    <source>
        <dbReference type="ARBA" id="ARBA00022679"/>
    </source>
</evidence>
<proteinExistence type="inferred from homology"/>
<dbReference type="GO" id="GO:0044877">
    <property type="term" value="F:protein-containing complex binding"/>
    <property type="evidence" value="ECO:0007669"/>
    <property type="project" value="InterPro"/>
</dbReference>
<dbReference type="InterPro" id="IPR058584">
    <property type="entry name" value="IMB1_TNPO1-like_TPR"/>
</dbReference>
<feature type="domain" description="KRAB" evidence="17">
    <location>
        <begin position="1330"/>
        <end position="1405"/>
    </location>
</feature>
<dbReference type="GeneID" id="36553286"/>
<sequence>MGGTGIDPLLTGICEGLKSKNKTVQGEACKQLRDQVTLVIRDKPTEQLREFCDTVCRSIGQLILHGDPNETLAGLLALDSLTDVIPGNAAQVVPRFASFLNRALQNDDPRILISASKSLGRLVPQSEFLAKELVRSEVRSALEWLQSEGKTSNRLLAAFLIIKALADNAPGLMLTHAVEVFEFVWIGLRDSDPLVRVTASEATGECLSLASARDKCLGRQWYNRFHEDILLGLQSSDVQWIIGSLLLWKKLSIHRGILTNERYKITCHLILLLSSHRNSQIQEQLIKTLPALAIQYPAVFAHNYLQPSMAVLKAQLKSSKERDAVFYTIGEMVIALGDAMTPYLSDISNYLREGLRVKGKHHTHANDTSILSCIRSSSLALGPTFSIYAQGLIGPMLTRPLTQELRDSLETTAEHIPSLKPSIQEDTLALLDKILLARDNGPRSDSKTNWPGKAGTKDNCTLTHQSEETIVFALKVLGDFDFGCLSTHDLVCRAMFMYVEHDNSEVRKTAALTCCRYLLSELLLKRPHIHRIPSDVIRRLISLAMGDPDPNIREAVLLAFSSDFDRWLAQPEHIRSLFLGINDESFPVRTAAMCILGRLSSINPAYVLPSLRKVLLNLLTGLMLTKSVSQRLEILKMINAFAANSTSLLEAYVPPILDVLLPRAIDDSEAVATATLEAIGNLFKVAGPSMREYGSRLMPNVLCSLASLTSNTRREAALEAISQIVQSSGSTIHPYVEYPELLPALTKMVKVEEVESIRLSTIRLLGTLGALDPVKCFESNESTLEMHRVNQAPKKPNSDYTMRPLDLNDTEHYRIDVFDALLNNVLAQTSLKRFHPSAIDAMVMVCKVTGMACVSFLDRVIPCFISVIQASSHETLGYYFSRLSALVDVIGAHIRPYLSDVIKTIQSFWDKMNQAPLASLIETLSIHMGNEMKGHLSALLPLMIATLEIGASSAAQRVLHLIASLGGTVEEYMHCIIPALLQLISSSSHSTELRKSAIDCVTDLSDEVDFSDHASSIIHTLTGVLAGKDHVLVHASMECLCALVHIMGPDFICYTRAINRTLTRHNIVHDGYSTLVPKLQNGESLPSRSGSRSLFERSEAGCARPHTRQKELNINLKRLKNAWDTSRVSTTRDWQQWMQELTMHLLEESSCPTVRACANLAELYYPLGKSLFNTAFASCWTALPQEYQQSLSEALNNAFISPTAPHEIVSTLLNLAEFMDRTDKVLPIRTQELSYHAMKSHAYAKALRYEELHFDEEQNMQTLETLMAINNNLQQPDSAHGILRTSHELGNSGTQENWLENLHYWKTALTSYEQREKARPSTEDEEDWSITLGKIRCLHALQDWQALSGISEEKWSHASLEHQRAIAPLAVTAAWRLKNWDLIQTLLHGIKPGTADRSFFGAVLAVHHDEFDIAAVHISEAQKRLDPELTVMLDESYGRSYDVLVRLQMLAELDEIIIYKKSRDSEKRRQIHEMWNQRLLGCQRSVEVWQRILNLRALSGCSVLEDLAVWIKFANMCRKENHLKLAESTIRSIEEATSDAPRLSRPEIKLARLKIDWQLGCQREALDGLKLLTKELEQQLSHAKGSMSPAKESGCVNSFANPRKVVSKCYRTLAIWQTALNQGDWTEKKIDAILGAYHASMTNDRNSYKACHVWALAAYKTARLTARDASPSQQIPESTLRGFIITAIEALYKSISLSSTSPLQDVLRILNLWFKHGNDREVINAIIEGFSLIGLDAWLGVSPQLVARITSPTQLVRASVQRLLTEVAKSHPQALIYPLTVAMKSRVARRSGSACDIIGSMRRHSPTLVLQADVVSHELIRVAALWYELWFEGLEDASRMYFSHKNIHGMFRILQPLHAMMEAGPVTLNEVAFVHSFGRSLTEANHYCLAYLETDEIGHLNHAWSLYSSVYRRIRDQRPLMLQLDLGTISPKLKTCENLDIVVPGTYRNQPSSVVKVVRFDPNLQVFQSKKRPRKLKIVGDDGNVYLYLLKGQEDIRQDERVMQLFGLVNTLFAGDSDSVQRQLVVQPFPAIPLSQSSGLLGWVSNSDTFHGLVKEYRETRQIPVNLEYQLMLRMSSDYDKLPLLAKVEVFQNALANTKGKDLYQVLWLRNTSSEAWLSHRTHYTRSLAVMSIVGYILGLGDRHPSNLLLHRHTGNIVHVDFGDCFDVASQRDNYPERVPFRLTRMLVVAMGVGNLEGNFRAACEIVMRVLRTHKDSIMTILAAFLHDPLLNWQMGSHYPTQQPGEVDHLADLAQSTPVPSSHMSSVIGAGVLDPQPQQGVNNNTAAGEGGLNAYAIEVLTRVRDKLTGRDFRKGQLEVEDQVRKLIEEATNLENLCQHYIGWCSHW</sequence>
<dbReference type="SUPFAM" id="SSF56112">
    <property type="entry name" value="Protein kinase-like (PK-like)"/>
    <property type="match status" value="1"/>
</dbReference>
<organism evidence="20 21">
    <name type="scientific">Aspergillus steynii IBT 23096</name>
    <dbReference type="NCBI Taxonomy" id="1392250"/>
    <lineage>
        <taxon>Eukaryota</taxon>
        <taxon>Fungi</taxon>
        <taxon>Dikarya</taxon>
        <taxon>Ascomycota</taxon>
        <taxon>Pezizomycotina</taxon>
        <taxon>Eurotiomycetes</taxon>
        <taxon>Eurotiomycetidae</taxon>
        <taxon>Eurotiales</taxon>
        <taxon>Aspergillaceae</taxon>
        <taxon>Aspergillus</taxon>
        <taxon>Aspergillus subgen. Circumdati</taxon>
    </lineage>
</organism>
<dbReference type="FunFam" id="3.30.1010.10:FF:000006">
    <property type="entry name" value="Serine/threonine-protein kinase TOR"/>
    <property type="match status" value="1"/>
</dbReference>
<dbReference type="PROSITE" id="PS51190">
    <property type="entry name" value="FATC"/>
    <property type="match status" value="1"/>
</dbReference>
<evidence type="ECO:0000256" key="12">
    <source>
        <dbReference type="ARBA" id="ARBA00047899"/>
    </source>
</evidence>
<evidence type="ECO:0000256" key="2">
    <source>
        <dbReference type="ARBA" id="ARBA00011031"/>
    </source>
</evidence>
<comment type="similarity">
    <text evidence="2 15">Belongs to the PI3/PI4-kinase family.</text>
</comment>
<dbReference type="Gene3D" id="1.25.10.10">
    <property type="entry name" value="Leucine-rich Repeat Variant"/>
    <property type="match status" value="4"/>
</dbReference>
<dbReference type="GO" id="GO:0038202">
    <property type="term" value="P:TORC1 signaling"/>
    <property type="evidence" value="ECO:0007669"/>
    <property type="project" value="TreeGrafter"/>
</dbReference>
<dbReference type="EMBL" id="MSFO01000003">
    <property type="protein sequence ID" value="PLB50852.1"/>
    <property type="molecule type" value="Genomic_DNA"/>
</dbReference>
<dbReference type="InterPro" id="IPR026683">
    <property type="entry name" value="TOR_cat"/>
</dbReference>
<dbReference type="SMART" id="SM01343">
    <property type="entry name" value="FATC"/>
    <property type="match status" value="1"/>
</dbReference>
<evidence type="ECO:0000259" key="19">
    <source>
        <dbReference type="PROSITE" id="PS51190"/>
    </source>
</evidence>
<keyword evidence="9 15" id="KW-0067">ATP-binding</keyword>
<protein>
    <recommendedName>
        <fullName evidence="15">Serine/threonine-protein kinase TOR</fullName>
        <ecNumber evidence="15">2.7.11.1</ecNumber>
    </recommendedName>
</protein>
<dbReference type="Proteomes" id="UP000234275">
    <property type="component" value="Unassembled WGS sequence"/>
</dbReference>
<dbReference type="PROSITE" id="PS51189">
    <property type="entry name" value="FAT"/>
    <property type="match status" value="1"/>
</dbReference>
<name>A0A2I2GDA5_9EURO</name>
<dbReference type="GO" id="GO:0006355">
    <property type="term" value="P:regulation of DNA-templated transcription"/>
    <property type="evidence" value="ECO:0007669"/>
    <property type="project" value="InterPro"/>
</dbReference>
<dbReference type="SUPFAM" id="SSF48371">
    <property type="entry name" value="ARM repeat"/>
    <property type="match status" value="1"/>
</dbReference>
<dbReference type="InterPro" id="IPR011989">
    <property type="entry name" value="ARM-like"/>
</dbReference>